<feature type="region of interest" description="Disordered" evidence="1">
    <location>
        <begin position="1"/>
        <end position="128"/>
    </location>
</feature>
<dbReference type="OMA" id="DRAYEHE"/>
<evidence type="ECO:0000313" key="3">
    <source>
        <dbReference type="Proteomes" id="UP000092993"/>
    </source>
</evidence>
<proteinExistence type="predicted"/>
<gene>
    <name evidence="2" type="ORF">A0H81_11539</name>
</gene>
<feature type="compositionally biased region" description="Polar residues" evidence="1">
    <location>
        <begin position="19"/>
        <end position="28"/>
    </location>
</feature>
<keyword evidence="3" id="KW-1185">Reference proteome</keyword>
<evidence type="ECO:0000256" key="1">
    <source>
        <dbReference type="SAM" id="MobiDB-lite"/>
    </source>
</evidence>
<accession>A0A1C7LV09</accession>
<dbReference type="AlphaFoldDB" id="A0A1C7LV09"/>
<sequence>MPSLAYTSHSLRIPRNLTRAETTPSEANPPSAGTPAAENSVVKAVRAYERERQRTKKAVDWERTRERRERQRNTGGHAARICTRHCRGASGRHSRRMREGNDDERESEGTCGEPHSPDASARSAGSSDEVDIARLIRPAKARKSKLADFEIVPNIPSVIVLDDYTMAEPEMDEPWEHIMVDELEEKAITVEAPSYARVVASAM</sequence>
<comment type="caution">
    <text evidence="2">The sequence shown here is derived from an EMBL/GenBank/DDBJ whole genome shotgun (WGS) entry which is preliminary data.</text>
</comment>
<name>A0A1C7LV09_GRIFR</name>
<reference evidence="2 3" key="1">
    <citation type="submission" date="2016-03" db="EMBL/GenBank/DDBJ databases">
        <title>Whole genome sequencing of Grifola frondosa 9006-11.</title>
        <authorList>
            <person name="Min B."/>
            <person name="Park H."/>
            <person name="Kim J.-G."/>
            <person name="Cho H."/>
            <person name="Oh Y.-L."/>
            <person name="Kong W.-S."/>
            <person name="Choi I.-G."/>
        </authorList>
    </citation>
    <scope>NUCLEOTIDE SEQUENCE [LARGE SCALE GENOMIC DNA]</scope>
    <source>
        <strain evidence="2 3">9006-11</strain>
    </source>
</reference>
<evidence type="ECO:0000313" key="2">
    <source>
        <dbReference type="EMBL" id="OBZ68635.1"/>
    </source>
</evidence>
<feature type="compositionally biased region" description="Polar residues" evidence="1">
    <location>
        <begin position="1"/>
        <end position="10"/>
    </location>
</feature>
<feature type="compositionally biased region" description="Basic residues" evidence="1">
    <location>
        <begin position="82"/>
        <end position="96"/>
    </location>
</feature>
<dbReference type="EMBL" id="LUGG01000020">
    <property type="protein sequence ID" value="OBZ68635.1"/>
    <property type="molecule type" value="Genomic_DNA"/>
</dbReference>
<protein>
    <submittedName>
        <fullName evidence="2">Uncharacterized protein</fullName>
    </submittedName>
</protein>
<organism evidence="2 3">
    <name type="scientific">Grifola frondosa</name>
    <name type="common">Maitake</name>
    <name type="synonym">Polyporus frondosus</name>
    <dbReference type="NCBI Taxonomy" id="5627"/>
    <lineage>
        <taxon>Eukaryota</taxon>
        <taxon>Fungi</taxon>
        <taxon>Dikarya</taxon>
        <taxon>Basidiomycota</taxon>
        <taxon>Agaricomycotina</taxon>
        <taxon>Agaricomycetes</taxon>
        <taxon>Polyporales</taxon>
        <taxon>Grifolaceae</taxon>
        <taxon>Grifola</taxon>
    </lineage>
</organism>
<feature type="compositionally biased region" description="Basic and acidic residues" evidence="1">
    <location>
        <begin position="46"/>
        <end position="72"/>
    </location>
</feature>
<dbReference type="Proteomes" id="UP000092993">
    <property type="component" value="Unassembled WGS sequence"/>
</dbReference>
<dbReference type="OrthoDB" id="3245714at2759"/>